<dbReference type="InterPro" id="IPR000242">
    <property type="entry name" value="PTP_cat"/>
</dbReference>
<protein>
    <recommendedName>
        <fullName evidence="1">Tyrosine-protein phosphatase domain-containing protein</fullName>
    </recommendedName>
</protein>
<dbReference type="Gene3D" id="3.90.190.10">
    <property type="entry name" value="Protein tyrosine phosphatase superfamily"/>
    <property type="match status" value="1"/>
</dbReference>
<proteinExistence type="predicted"/>
<feature type="domain" description="Tyrosine-protein phosphatase" evidence="1">
    <location>
        <begin position="1"/>
        <end position="45"/>
    </location>
</feature>
<evidence type="ECO:0000313" key="3">
    <source>
        <dbReference type="Proteomes" id="UP000281553"/>
    </source>
</evidence>
<keyword evidence="3" id="KW-1185">Reference proteome</keyword>
<evidence type="ECO:0000259" key="1">
    <source>
        <dbReference type="Pfam" id="PF00102"/>
    </source>
</evidence>
<organism evidence="2 3">
    <name type="scientific">Dibothriocephalus latus</name>
    <name type="common">Fish tapeworm</name>
    <name type="synonym">Diphyllobothrium latum</name>
    <dbReference type="NCBI Taxonomy" id="60516"/>
    <lineage>
        <taxon>Eukaryota</taxon>
        <taxon>Metazoa</taxon>
        <taxon>Spiralia</taxon>
        <taxon>Lophotrochozoa</taxon>
        <taxon>Platyhelminthes</taxon>
        <taxon>Cestoda</taxon>
        <taxon>Eucestoda</taxon>
        <taxon>Diphyllobothriidea</taxon>
        <taxon>Diphyllobothriidae</taxon>
        <taxon>Dibothriocephalus</taxon>
    </lineage>
</organism>
<gene>
    <name evidence="2" type="ORF">DILT_LOCUS16408</name>
</gene>
<dbReference type="OrthoDB" id="10051650at2759"/>
<dbReference type="EMBL" id="UYRU01084687">
    <property type="protein sequence ID" value="VDN34058.1"/>
    <property type="molecule type" value="Genomic_DNA"/>
</dbReference>
<dbReference type="AlphaFoldDB" id="A0A3P7NEK1"/>
<dbReference type="InterPro" id="IPR029021">
    <property type="entry name" value="Prot-tyrosine_phosphatase-like"/>
</dbReference>
<feature type="non-terminal residue" evidence="2">
    <location>
        <position position="100"/>
    </location>
</feature>
<reference evidence="2 3" key="1">
    <citation type="submission" date="2018-11" db="EMBL/GenBank/DDBJ databases">
        <authorList>
            <consortium name="Pathogen Informatics"/>
        </authorList>
    </citation>
    <scope>NUCLEOTIDE SEQUENCE [LARGE SCALE GENOMIC DNA]</scope>
</reference>
<accession>A0A3P7NEK1</accession>
<name>A0A3P7NEK1_DIBLA</name>
<sequence length="100" mass="10954">MDVCTKQLAEVGSVNVPLTVSRIRSQRFGSVQVSAQYIFVYRAILDFAVSKALLTESECEDAKERLLPRPLPPTGEGIFDNLDARILSALSSDPAQLESL</sequence>
<dbReference type="Proteomes" id="UP000281553">
    <property type="component" value="Unassembled WGS sequence"/>
</dbReference>
<dbReference type="SUPFAM" id="SSF52799">
    <property type="entry name" value="(Phosphotyrosine protein) phosphatases II"/>
    <property type="match status" value="1"/>
</dbReference>
<dbReference type="Pfam" id="PF00102">
    <property type="entry name" value="Y_phosphatase"/>
    <property type="match status" value="1"/>
</dbReference>
<evidence type="ECO:0000313" key="2">
    <source>
        <dbReference type="EMBL" id="VDN34058.1"/>
    </source>
</evidence>
<dbReference type="GO" id="GO:0004725">
    <property type="term" value="F:protein tyrosine phosphatase activity"/>
    <property type="evidence" value="ECO:0007669"/>
    <property type="project" value="InterPro"/>
</dbReference>